<name>A0A4Y8ZUG3_9SPHN</name>
<reference evidence="1 2" key="1">
    <citation type="submission" date="2019-03" db="EMBL/GenBank/DDBJ databases">
        <title>Genome sequence of Sphingomonas sp. 17J27-24.</title>
        <authorList>
            <person name="Kim M."/>
            <person name="Maeng S."/>
            <person name="Sathiyaraj S."/>
        </authorList>
    </citation>
    <scope>NUCLEOTIDE SEQUENCE [LARGE SCALE GENOMIC DNA]</scope>
    <source>
        <strain evidence="1 2">17J27-24</strain>
    </source>
</reference>
<evidence type="ECO:0000313" key="1">
    <source>
        <dbReference type="EMBL" id="TFI58952.1"/>
    </source>
</evidence>
<proteinExistence type="predicted"/>
<protein>
    <submittedName>
        <fullName evidence="1">UrcA family protein</fullName>
    </submittedName>
</protein>
<dbReference type="InterPro" id="IPR030972">
    <property type="entry name" value="UrcA_uranyl"/>
</dbReference>
<comment type="caution">
    <text evidence="1">The sequence shown here is derived from an EMBL/GenBank/DDBJ whole genome shotgun (WGS) entry which is preliminary data.</text>
</comment>
<accession>A0A4Y8ZUG3</accession>
<organism evidence="1 2">
    <name type="scientific">Sphingomonas parva</name>
    <dbReference type="NCBI Taxonomy" id="2555898"/>
    <lineage>
        <taxon>Bacteria</taxon>
        <taxon>Pseudomonadati</taxon>
        <taxon>Pseudomonadota</taxon>
        <taxon>Alphaproteobacteria</taxon>
        <taxon>Sphingomonadales</taxon>
        <taxon>Sphingomonadaceae</taxon>
        <taxon>Sphingomonas</taxon>
    </lineage>
</organism>
<evidence type="ECO:0000313" key="2">
    <source>
        <dbReference type="Proteomes" id="UP000298213"/>
    </source>
</evidence>
<keyword evidence="2" id="KW-1185">Reference proteome</keyword>
<dbReference type="OrthoDB" id="7474986at2"/>
<dbReference type="Proteomes" id="UP000298213">
    <property type="component" value="Unassembled WGS sequence"/>
</dbReference>
<dbReference type="AlphaFoldDB" id="A0A4Y8ZUG3"/>
<dbReference type="EMBL" id="SPDV01000010">
    <property type="protein sequence ID" value="TFI58952.1"/>
    <property type="molecule type" value="Genomic_DNA"/>
</dbReference>
<sequence length="155" mass="17126">MAYPAPFVTRRILHFCRTTAQHRCSSPAPDRRRRGSSRRRPFRQTWRLEMRRFLPLVSLGAFMILAPNAGSAAQAQQSATVSYADLDLSRPAGTAELDRRIGVAVRSLCGTASAADPKGRQNIRRCRADAHSAVAQQRAQAIASSRQEPNLASIR</sequence>
<gene>
    <name evidence="1" type="ORF">E2493_06740</name>
</gene>
<dbReference type="NCBIfam" id="TIGR04433">
    <property type="entry name" value="UrcA_uranyl"/>
    <property type="match status" value="1"/>
</dbReference>